<feature type="region of interest" description="Disordered" evidence="1">
    <location>
        <begin position="39"/>
        <end position="63"/>
    </location>
</feature>
<dbReference type="KEGG" id="mlr:MELLADRAFT_94195"/>
<feature type="region of interest" description="Disordered" evidence="1">
    <location>
        <begin position="1174"/>
        <end position="1195"/>
    </location>
</feature>
<feature type="compositionally biased region" description="Low complexity" evidence="1">
    <location>
        <begin position="220"/>
        <end position="249"/>
    </location>
</feature>
<dbReference type="PANTHER" id="PTHR47185">
    <property type="entry name" value="PX DOMAIN-CONTAINING PROTEIN YPR097W"/>
    <property type="match status" value="1"/>
</dbReference>
<feature type="compositionally biased region" description="Polar residues" evidence="1">
    <location>
        <begin position="748"/>
        <end position="758"/>
    </location>
</feature>
<dbReference type="STRING" id="747676.F4S6U1"/>
<dbReference type="GO" id="GO:0035091">
    <property type="term" value="F:phosphatidylinositol binding"/>
    <property type="evidence" value="ECO:0007669"/>
    <property type="project" value="TreeGrafter"/>
</dbReference>
<dbReference type="PANTHER" id="PTHR47185:SF1">
    <property type="entry name" value="PX DOMAIN-CONTAINING PROTEIN YPR097W"/>
    <property type="match status" value="1"/>
</dbReference>
<feature type="compositionally biased region" description="Polar residues" evidence="1">
    <location>
        <begin position="43"/>
        <end position="57"/>
    </location>
</feature>
<feature type="domain" description="PX" evidence="2">
    <location>
        <begin position="1382"/>
        <end position="1629"/>
    </location>
</feature>
<evidence type="ECO:0000313" key="4">
    <source>
        <dbReference type="Proteomes" id="UP000001072"/>
    </source>
</evidence>
<feature type="compositionally biased region" description="Polar residues" evidence="1">
    <location>
        <begin position="386"/>
        <end position="400"/>
    </location>
</feature>
<dbReference type="InterPro" id="IPR024554">
    <property type="entry name" value="LEC1-like_C"/>
</dbReference>
<feature type="compositionally biased region" description="Polar residues" evidence="1">
    <location>
        <begin position="709"/>
        <end position="718"/>
    </location>
</feature>
<dbReference type="InterPro" id="IPR047168">
    <property type="entry name" value="LEC1-like"/>
</dbReference>
<feature type="region of interest" description="Disordered" evidence="1">
    <location>
        <begin position="366"/>
        <end position="400"/>
    </location>
</feature>
<reference evidence="4" key="1">
    <citation type="journal article" date="2011" name="Proc. Natl. Acad. Sci. U.S.A.">
        <title>Obligate biotrophy features unraveled by the genomic analysis of rust fungi.</title>
        <authorList>
            <person name="Duplessis S."/>
            <person name="Cuomo C.A."/>
            <person name="Lin Y.-C."/>
            <person name="Aerts A."/>
            <person name="Tisserant E."/>
            <person name="Veneault-Fourrey C."/>
            <person name="Joly D.L."/>
            <person name="Hacquard S."/>
            <person name="Amselem J."/>
            <person name="Cantarel B.L."/>
            <person name="Chiu R."/>
            <person name="Coutinho P.M."/>
            <person name="Feau N."/>
            <person name="Field M."/>
            <person name="Frey P."/>
            <person name="Gelhaye E."/>
            <person name="Goldberg J."/>
            <person name="Grabherr M.G."/>
            <person name="Kodira C.D."/>
            <person name="Kohler A."/>
            <person name="Kuees U."/>
            <person name="Lindquist E.A."/>
            <person name="Lucas S.M."/>
            <person name="Mago R."/>
            <person name="Mauceli E."/>
            <person name="Morin E."/>
            <person name="Murat C."/>
            <person name="Pangilinan J.L."/>
            <person name="Park R."/>
            <person name="Pearson M."/>
            <person name="Quesneville H."/>
            <person name="Rouhier N."/>
            <person name="Sakthikumar S."/>
            <person name="Salamov A.A."/>
            <person name="Schmutz J."/>
            <person name="Selles B."/>
            <person name="Shapiro H."/>
            <person name="Tanguay P."/>
            <person name="Tuskan G.A."/>
            <person name="Henrissat B."/>
            <person name="Van de Peer Y."/>
            <person name="Rouze P."/>
            <person name="Ellis J.G."/>
            <person name="Dodds P.N."/>
            <person name="Schein J.E."/>
            <person name="Zhong S."/>
            <person name="Hamelin R.C."/>
            <person name="Grigoriev I.V."/>
            <person name="Szabo L.J."/>
            <person name="Martin F."/>
        </authorList>
    </citation>
    <scope>NUCLEOTIDE SEQUENCE [LARGE SCALE GENOMIC DNA]</scope>
    <source>
        <strain evidence="4">98AG31 / pathotype 3-4-7</strain>
    </source>
</reference>
<dbReference type="HOGENOM" id="CLU_247625_0_0_1"/>
<feature type="compositionally biased region" description="Pro residues" evidence="1">
    <location>
        <begin position="269"/>
        <end position="278"/>
    </location>
</feature>
<feature type="domain" description="PX" evidence="2">
    <location>
        <begin position="1326"/>
        <end position="1368"/>
    </location>
</feature>
<dbReference type="InParanoid" id="F4S6U1"/>
<name>F4S6U1_MELLP</name>
<dbReference type="EMBL" id="GL883156">
    <property type="protein sequence ID" value="EGF99633.1"/>
    <property type="molecule type" value="Genomic_DNA"/>
</dbReference>
<dbReference type="GeneID" id="18936817"/>
<feature type="region of interest" description="Disordered" evidence="1">
    <location>
        <begin position="138"/>
        <end position="300"/>
    </location>
</feature>
<evidence type="ECO:0000256" key="1">
    <source>
        <dbReference type="SAM" id="MobiDB-lite"/>
    </source>
</evidence>
<dbReference type="OrthoDB" id="71672at2759"/>
<feature type="compositionally biased region" description="Basic and acidic residues" evidence="1">
    <location>
        <begin position="819"/>
        <end position="839"/>
    </location>
</feature>
<accession>F4S6U1</accession>
<feature type="compositionally biased region" description="Polar residues" evidence="1">
    <location>
        <begin position="198"/>
        <end position="214"/>
    </location>
</feature>
<feature type="region of interest" description="Disordered" evidence="1">
    <location>
        <begin position="1"/>
        <end position="21"/>
    </location>
</feature>
<feature type="compositionally biased region" description="Polar residues" evidence="1">
    <location>
        <begin position="147"/>
        <end position="163"/>
    </location>
</feature>
<feature type="region of interest" description="Disordered" evidence="1">
    <location>
        <begin position="1210"/>
        <end position="1236"/>
    </location>
</feature>
<keyword evidence="4" id="KW-1185">Reference proteome</keyword>
<feature type="region of interest" description="Disordered" evidence="1">
    <location>
        <begin position="700"/>
        <end position="758"/>
    </location>
</feature>
<feature type="compositionally biased region" description="Basic and acidic residues" evidence="1">
    <location>
        <begin position="657"/>
        <end position="668"/>
    </location>
</feature>
<sequence length="1734" mass="195943">MSARPRSDQSSSEFDSDFDHRPHSTFIADAIRLAASRPLLINHPNSKNKPSSTSTDAGTLPPVRQFTARTTRSGSLTSQDDDMVTEPLKIKRTSSTSVVARSSTHAEKIPTATMMNVTASHVDRQFEDTLYHTIHPFETEIGRGPSHMSSVSQTIARFPSNPTRPRFSRMKSAPTLSRNDSAAETAPLPLPDEDEANSSETSYYGQRSNVASTRKSLRMAGSRPPSVSLSSHSRSRAQSVRSRASSAASCPDERDDQPVSGYLFLHEIPPLPPFPKPPSKSRPKPSWKDAEQSRSGLPNLERALSVRSMMNETKEGTSPFQPSKTDTPSLPSPQHVWYFLRVLVGLELRWEFSRAWKLTSLDHIEGDRDGNNNNNIMGHYALPNDDGSTYSHDSSSTTEPMSSDHFPILRYLIRHFLLTFPIIRDIVSVDPTHINASESNQEDNDNSPTIPIYWTAGIIPILRRFQQANLSTSIDLGSRGFLEIMGGVHVMGIIERFVSTGIKILDEPVDLKRESLQHTLESSRLDPSFRDASATSLSRYGEQMKGIGKEWQRISAGSHAASQRAEIGTVTPSNSYHIGKISPRADSRLDQSSHRDIEESNNYERVANKTPSADPEYGQVRLGPRASNSDLTTWLPNVFNQIEAPAMNLSDTVGSSIRHESDNFRHPPTDQTADGSKEESEPHSIAHQMYVLALEGSETDNMGRKTSHSHQMSNSLSRFGSGRHRAMASPSEMSLREGDASGYPDNPLNAQAEKSSVDSLICSPSARAKYQRPTPVEGYTIPDTMLYPDSSTLHLDLESSQKLQAPHVYDTSSAHYRKRSENAGRSDDNLLDGAEKEHVSGQIPGASDVSRKEVGTSSRKRRFTLRSISRWMNTPPKSSEDIANKPVDIPTTSRLAPASSSHLSINAMSPTISRDNTDNSSEMSENQPRHRFYAAMAVPETLYQSSSKQQYRHGVVPKVPSKPVKKQLPPVCKQGIDWPWGHPVPFWKGTPIHKVSWGGFEVDVVGLRKTFRGHSFLIRVRRPSRMDEYVLRDESHFKRYLAVLDKEFPNAVIRRIPSSDIRPEDDVIDPVEVTDFFLRPTLDLGRVSERQDHSTEEKNETYSAVEKQATGPAWRINVQPPSTINTTRTNDQNGFSGRRTGEDTRIDGYQKRLSSNVTPTGTIRRRNTLGSLFRGGNHHSKFSLETPSDHGVQMQTEPSYLPDRIKLNRESTSAGKPNNFSTGLARKLSKNSSKASHDAHRRALRGWLRDTLSIRMVGHHRETAAFLLLNSIIPKEIDLLEIRDREAVDRDRRERRILVAQGAAERAKLIHEWWREVVEEFVSGDGLNNLSDEIRKCRKIDELPNRFRKSIEWIQMNIAQGIHDLLVIVELLFFKKGTLNKGRKSLMQRLINIAINEDEEDPLSIQKRIHSCRARIQSLTMCEKLIKFAYADRETKQLFRTYADSERLELVVTIVRSAEEPRLDKYDLERVVRASKVYASLLRKNRNRITKSMTENISVRLILDLKLYLRLVSQERDTKQVQEIFSESSTLEAFEILVTPFLEFLKRTYKIGNGPQAVDDSQKFIEQLITILTALRNRIQDPQKSVRIIARLLDRHQQTLYAWIRSIHTHDSIFEEIFQWAWTAMMFLRRGLSEPVLLPQILPTTGNDALKSELDDLVHWESLKRKLQYEHLCRRYSSDVDGDDPVIVEGDGFGKSKLEPLVEISPRPPRLEQIPRCLSAFRNAISQTCFRFLV</sequence>
<dbReference type="Proteomes" id="UP000001072">
    <property type="component" value="Unassembled WGS sequence"/>
</dbReference>
<evidence type="ECO:0000259" key="2">
    <source>
        <dbReference type="Pfam" id="PF12825"/>
    </source>
</evidence>
<feature type="compositionally biased region" description="Polar residues" evidence="1">
    <location>
        <begin position="1210"/>
        <end position="1222"/>
    </location>
</feature>
<feature type="compositionally biased region" description="Polar residues" evidence="1">
    <location>
        <begin position="1119"/>
        <end position="1135"/>
    </location>
</feature>
<dbReference type="RefSeq" id="XP_007417097.1">
    <property type="nucleotide sequence ID" value="XM_007417035.1"/>
</dbReference>
<gene>
    <name evidence="3" type="ORF">MELLADRAFT_94195</name>
</gene>
<evidence type="ECO:0000313" key="3">
    <source>
        <dbReference type="EMBL" id="EGF99633.1"/>
    </source>
</evidence>
<feature type="region of interest" description="Disordered" evidence="1">
    <location>
        <begin position="657"/>
        <end position="683"/>
    </location>
</feature>
<proteinExistence type="predicted"/>
<dbReference type="VEuPathDB" id="FungiDB:MELLADRAFT_94195"/>
<organism evidence="4">
    <name type="scientific">Melampsora larici-populina (strain 98AG31 / pathotype 3-4-7)</name>
    <name type="common">Poplar leaf rust fungus</name>
    <dbReference type="NCBI Taxonomy" id="747676"/>
    <lineage>
        <taxon>Eukaryota</taxon>
        <taxon>Fungi</taxon>
        <taxon>Dikarya</taxon>
        <taxon>Basidiomycota</taxon>
        <taxon>Pucciniomycotina</taxon>
        <taxon>Pucciniomycetes</taxon>
        <taxon>Pucciniales</taxon>
        <taxon>Melampsoraceae</taxon>
        <taxon>Melampsora</taxon>
    </lineage>
</organism>
<dbReference type="eggNOG" id="ENOG502SPUP">
    <property type="taxonomic scope" value="Eukaryota"/>
</dbReference>
<dbReference type="Pfam" id="PF12825">
    <property type="entry name" value="DUF3818"/>
    <property type="match status" value="2"/>
</dbReference>
<protein>
    <recommendedName>
        <fullName evidence="2">PX domain-containing protein</fullName>
    </recommendedName>
</protein>
<feature type="region of interest" description="Disordered" evidence="1">
    <location>
        <begin position="1116"/>
        <end position="1144"/>
    </location>
</feature>
<feature type="region of interest" description="Disordered" evidence="1">
    <location>
        <begin position="810"/>
        <end position="858"/>
    </location>
</feature>